<evidence type="ECO:0000313" key="3">
    <source>
        <dbReference type="Proteomes" id="UP000188268"/>
    </source>
</evidence>
<dbReference type="AlphaFoldDB" id="A0A1R3JYE4"/>
<feature type="region of interest" description="Disordered" evidence="1">
    <location>
        <begin position="1"/>
        <end position="34"/>
    </location>
</feature>
<dbReference type="EMBL" id="AWWV01006767">
    <property type="protein sequence ID" value="OMO99846.1"/>
    <property type="molecule type" value="Genomic_DNA"/>
</dbReference>
<protein>
    <submittedName>
        <fullName evidence="2">Uncharacterized protein</fullName>
    </submittedName>
</protein>
<keyword evidence="3" id="KW-1185">Reference proteome</keyword>
<evidence type="ECO:0000313" key="2">
    <source>
        <dbReference type="EMBL" id="OMO99846.1"/>
    </source>
</evidence>
<name>A0A1R3JYE4_COCAP</name>
<comment type="caution">
    <text evidence="2">The sequence shown here is derived from an EMBL/GenBank/DDBJ whole genome shotgun (WGS) entry which is preliminary data.</text>
</comment>
<feature type="compositionally biased region" description="Polar residues" evidence="1">
    <location>
        <begin position="1"/>
        <end position="12"/>
    </location>
</feature>
<evidence type="ECO:0000256" key="1">
    <source>
        <dbReference type="SAM" id="MobiDB-lite"/>
    </source>
</evidence>
<proteinExistence type="predicted"/>
<dbReference type="Gramene" id="OMO99846">
    <property type="protein sequence ID" value="OMO99846"/>
    <property type="gene ID" value="CCACVL1_03581"/>
</dbReference>
<reference evidence="2 3" key="1">
    <citation type="submission" date="2013-09" db="EMBL/GenBank/DDBJ databases">
        <title>Corchorus capsularis genome sequencing.</title>
        <authorList>
            <person name="Alam M."/>
            <person name="Haque M.S."/>
            <person name="Islam M.S."/>
            <person name="Emdad E.M."/>
            <person name="Islam M.M."/>
            <person name="Ahmed B."/>
            <person name="Halim A."/>
            <person name="Hossen Q.M.M."/>
            <person name="Hossain M.Z."/>
            <person name="Ahmed R."/>
            <person name="Khan M.M."/>
            <person name="Islam R."/>
            <person name="Rashid M.M."/>
            <person name="Khan S.A."/>
            <person name="Rahman M.S."/>
            <person name="Alam M."/>
        </authorList>
    </citation>
    <scope>NUCLEOTIDE SEQUENCE [LARGE SCALE GENOMIC DNA]</scope>
    <source>
        <strain evidence="3">cv. CVL-1</strain>
        <tissue evidence="2">Whole seedling</tissue>
    </source>
</reference>
<gene>
    <name evidence="2" type="ORF">CCACVL1_03581</name>
</gene>
<accession>A0A1R3JYE4</accession>
<sequence length="34" mass="3997">MANHYSSFNKGTLTYRKKTKQQSRHVAPNCRSKQ</sequence>
<dbReference type="Proteomes" id="UP000188268">
    <property type="component" value="Unassembled WGS sequence"/>
</dbReference>
<organism evidence="2 3">
    <name type="scientific">Corchorus capsularis</name>
    <name type="common">Jute</name>
    <dbReference type="NCBI Taxonomy" id="210143"/>
    <lineage>
        <taxon>Eukaryota</taxon>
        <taxon>Viridiplantae</taxon>
        <taxon>Streptophyta</taxon>
        <taxon>Embryophyta</taxon>
        <taxon>Tracheophyta</taxon>
        <taxon>Spermatophyta</taxon>
        <taxon>Magnoliopsida</taxon>
        <taxon>eudicotyledons</taxon>
        <taxon>Gunneridae</taxon>
        <taxon>Pentapetalae</taxon>
        <taxon>rosids</taxon>
        <taxon>malvids</taxon>
        <taxon>Malvales</taxon>
        <taxon>Malvaceae</taxon>
        <taxon>Grewioideae</taxon>
        <taxon>Apeibeae</taxon>
        <taxon>Corchorus</taxon>
    </lineage>
</organism>